<sequence length="267" mass="29737">MFNRLFNNLVFYNVHLVRCFVSHLLPGITFSLSSLRDFSDPVVAREIVHTLQAAPSSIRPTQFGPFEGNQPFVDVDEPVKFLAQPGHTAEAGSLVLSAGGSGEYQVQWNKSTPPSLPFVGGFLMHKAFLKKPAVLDDFLALVKRLTASTEGVYGDIRSMAFPGWDTPFNLSLRLPEIPNVSLYGKPYIELFGRALIESAPFLRIEQLADDLYWLQATEQVTDPVPDEVRLAIRSHFGEDAFMSGKKWRYSDGRHPTFDFSNIGRGGA</sequence>
<dbReference type="RefSeq" id="WP_268261356.1">
    <property type="nucleotide sequence ID" value="NZ_JALQCX010000007.1"/>
</dbReference>
<dbReference type="Proteomes" id="UP001155163">
    <property type="component" value="Unassembled WGS sequence"/>
</dbReference>
<dbReference type="EMBL" id="JALQCX010000007">
    <property type="protein sequence ID" value="MCK9813465.1"/>
    <property type="molecule type" value="Genomic_DNA"/>
</dbReference>
<evidence type="ECO:0008006" key="3">
    <source>
        <dbReference type="Google" id="ProtNLM"/>
    </source>
</evidence>
<evidence type="ECO:0000313" key="1">
    <source>
        <dbReference type="EMBL" id="MCK9813465.1"/>
    </source>
</evidence>
<name>A0ABT0JC38_9PSED</name>
<comment type="caution">
    <text evidence="1">The sequence shown here is derived from an EMBL/GenBank/DDBJ whole genome shotgun (WGS) entry which is preliminary data.</text>
</comment>
<organism evidence="1 2">
    <name type="scientific">Pseudomonas morbosilactucae</name>
    <dbReference type="NCBI Taxonomy" id="2938197"/>
    <lineage>
        <taxon>Bacteria</taxon>
        <taxon>Pseudomonadati</taxon>
        <taxon>Pseudomonadota</taxon>
        <taxon>Gammaproteobacteria</taxon>
        <taxon>Pseudomonadales</taxon>
        <taxon>Pseudomonadaceae</taxon>
        <taxon>Pseudomonas</taxon>
    </lineage>
</organism>
<reference evidence="1 2" key="2">
    <citation type="journal article" date="2023" name="Plant Pathol.">
        <title>Dismantling and reorganizing Pseudomonas marginalis sensu#lato.</title>
        <authorList>
            <person name="Sawada H."/>
            <person name="Fujikawa T."/>
            <person name="Satou M."/>
        </authorList>
    </citation>
    <scope>NUCLEOTIDE SEQUENCE [LARGE SCALE GENOMIC DNA]</scope>
    <source>
        <strain evidence="1 2">MAFF 302046</strain>
    </source>
</reference>
<gene>
    <name evidence="1" type="ORF">M1B35_04690</name>
</gene>
<protein>
    <recommendedName>
        <fullName evidence="3">TIGR04255 family protein</fullName>
    </recommendedName>
</protein>
<proteinExistence type="predicted"/>
<reference evidence="1 2" key="1">
    <citation type="journal article" date="2022" name="Int. J. Syst. Evol. Microbiol.">
        <title>Pseudomonas aegrilactucae sp. nov. and Pseudomonas morbosilactucae sp. nov., pathogens causing bacterial rot of lettuce in Japan.</title>
        <authorList>
            <person name="Sawada H."/>
            <person name="Fujikawa T."/>
            <person name="Satou M."/>
        </authorList>
    </citation>
    <scope>NUCLEOTIDE SEQUENCE [LARGE SCALE GENOMIC DNA]</scope>
    <source>
        <strain evidence="1 2">MAFF 302046</strain>
    </source>
</reference>
<accession>A0ABT0JC38</accession>
<evidence type="ECO:0000313" key="2">
    <source>
        <dbReference type="Proteomes" id="UP001155163"/>
    </source>
</evidence>
<keyword evidence="2" id="KW-1185">Reference proteome</keyword>